<dbReference type="GO" id="GO:0002758">
    <property type="term" value="P:innate immune response-activating signaling pathway"/>
    <property type="evidence" value="ECO:0007669"/>
    <property type="project" value="UniProtKB-ARBA"/>
</dbReference>
<dbReference type="InterPro" id="IPR055414">
    <property type="entry name" value="LRR_R13L4/SHOC2-like"/>
</dbReference>
<keyword evidence="7" id="KW-1185">Reference proteome</keyword>
<dbReference type="SUPFAM" id="SSF52058">
    <property type="entry name" value="L domain-like"/>
    <property type="match status" value="1"/>
</dbReference>
<dbReference type="InterPro" id="IPR042197">
    <property type="entry name" value="Apaf_helical"/>
</dbReference>
<dbReference type="PRINTS" id="PR00364">
    <property type="entry name" value="DISEASERSIST"/>
</dbReference>
<evidence type="ECO:0000259" key="4">
    <source>
        <dbReference type="Pfam" id="PF23559"/>
    </source>
</evidence>
<name>A0A9R0YZJ1_TRITD</name>
<dbReference type="InterPro" id="IPR036388">
    <property type="entry name" value="WH-like_DNA-bd_sf"/>
</dbReference>
<dbReference type="GO" id="GO:0043531">
    <property type="term" value="F:ADP binding"/>
    <property type="evidence" value="ECO:0007669"/>
    <property type="project" value="InterPro"/>
</dbReference>
<evidence type="ECO:0000313" key="7">
    <source>
        <dbReference type="Proteomes" id="UP000324705"/>
    </source>
</evidence>
<feature type="domain" description="Disease resistance R13L4/SHOC-2-like LRR" evidence="5">
    <location>
        <begin position="296"/>
        <end position="650"/>
    </location>
</feature>
<dbReference type="InterPro" id="IPR044974">
    <property type="entry name" value="Disease_R_plants"/>
</dbReference>
<dbReference type="SUPFAM" id="SSF52540">
    <property type="entry name" value="P-loop containing nucleoside triphosphate hydrolases"/>
    <property type="match status" value="1"/>
</dbReference>
<accession>A0A9R0YZJ1</accession>
<evidence type="ECO:0000256" key="2">
    <source>
        <dbReference type="ARBA" id="ARBA00022821"/>
    </source>
</evidence>
<feature type="domain" description="NB-ARC" evidence="3">
    <location>
        <begin position="7"/>
        <end position="83"/>
    </location>
</feature>
<evidence type="ECO:0000313" key="6">
    <source>
        <dbReference type="EMBL" id="VAI63656.1"/>
    </source>
</evidence>
<dbReference type="Gene3D" id="1.10.10.10">
    <property type="entry name" value="Winged helix-like DNA-binding domain superfamily/Winged helix DNA-binding domain"/>
    <property type="match status" value="1"/>
</dbReference>
<dbReference type="GO" id="GO:0009626">
    <property type="term" value="P:plant-type hypersensitive response"/>
    <property type="evidence" value="ECO:0007669"/>
    <property type="project" value="UniProtKB-ARBA"/>
</dbReference>
<reference evidence="6 7" key="1">
    <citation type="submission" date="2017-09" db="EMBL/GenBank/DDBJ databases">
        <authorList>
            <consortium name="International Durum Wheat Genome Sequencing Consortium (IDWGSC)"/>
            <person name="Milanesi L."/>
        </authorList>
    </citation>
    <scope>NUCLEOTIDE SEQUENCE [LARGE SCALE GENOMIC DNA]</scope>
    <source>
        <strain evidence="7">cv. Svevo</strain>
    </source>
</reference>
<feature type="domain" description="Disease resistance protein winged helix" evidence="4">
    <location>
        <begin position="176"/>
        <end position="247"/>
    </location>
</feature>
<gene>
    <name evidence="6" type="ORF">TRITD_6Bv1G225030</name>
</gene>
<evidence type="ECO:0000259" key="5">
    <source>
        <dbReference type="Pfam" id="PF23598"/>
    </source>
</evidence>
<dbReference type="Gramene" id="TRITD6Bv1G225030.2">
    <property type="protein sequence ID" value="TRITD6Bv1G225030.2"/>
    <property type="gene ID" value="TRITD6Bv1G225030"/>
</dbReference>
<protein>
    <recommendedName>
        <fullName evidence="8">NB-ARC domain-containing protein</fullName>
    </recommendedName>
</protein>
<dbReference type="Pfam" id="PF23559">
    <property type="entry name" value="WHD_DRP"/>
    <property type="match status" value="1"/>
</dbReference>
<sequence>MLTLICKISDALREKRYIMVVDDIWDVKTWDVIRHAFPMTSCGSIIITTTRVIDVAYSCRSSIGGHIYNIKPLNMVHSKQLFHRRLFNSEEDCSSSLEKASDQILKKCGGLPLAIIAISGLLANTEKTEQQWNQVKDSIGRALERNPSVEGMIKILSLSYYYLPPRLKGCLLYVSIFPEDSCIHRHMLICRWIAEGLIHKEGKYTAYEIGKRCFNELINRSLIQLVLFDKCEEVCACRVHDTILDFIISKSIEENFVTYVGVPGLTTQTQSIVRRLSIQVEGEGISVVPTGLSLSHVRSLNVFADRVEIPSMMEFRHLRVMDFENCKQLENRHLANIGRLLQLRYLNIHITHVKDLPEDIGHLRYLEILDISAIELNDLPAGIVSLRKLTHLFVHDSVKFPDGIANLQALETLKWLRASVQSYNFLQELGQLKNLRKLHFSHWQVAQEHKEVIASSLHNLCAQNLRSLTLSCAGDSTLLNTWCTSPQLDLQKLFIQHSSFTKVPDWVGSLMNLQKLSLELESIQHEDLCLLGALPALLTLELTLKSESHCEDRKLTISRETGFRCLRVFTYVVPDETMFSLMFGARSMPMLQKLTLFIVDCLDIEYISSSGALDFGIENLSSLVSFRCEFDCPDAVKASVKRMVSAHPNNNLTLIFNCQFC</sequence>
<dbReference type="Gene3D" id="1.10.8.430">
    <property type="entry name" value="Helical domain of apoptotic protease-activating factors"/>
    <property type="match status" value="1"/>
</dbReference>
<dbReference type="PANTHER" id="PTHR23155">
    <property type="entry name" value="DISEASE RESISTANCE PROTEIN RP"/>
    <property type="match status" value="1"/>
</dbReference>
<dbReference type="OMA" id="ISKMENC"/>
<evidence type="ECO:0000259" key="3">
    <source>
        <dbReference type="Pfam" id="PF00931"/>
    </source>
</evidence>
<organism evidence="6 7">
    <name type="scientific">Triticum turgidum subsp. durum</name>
    <name type="common">Durum wheat</name>
    <name type="synonym">Triticum durum</name>
    <dbReference type="NCBI Taxonomy" id="4567"/>
    <lineage>
        <taxon>Eukaryota</taxon>
        <taxon>Viridiplantae</taxon>
        <taxon>Streptophyta</taxon>
        <taxon>Embryophyta</taxon>
        <taxon>Tracheophyta</taxon>
        <taxon>Spermatophyta</taxon>
        <taxon>Magnoliopsida</taxon>
        <taxon>Liliopsida</taxon>
        <taxon>Poales</taxon>
        <taxon>Poaceae</taxon>
        <taxon>BOP clade</taxon>
        <taxon>Pooideae</taxon>
        <taxon>Triticodae</taxon>
        <taxon>Triticeae</taxon>
        <taxon>Triticinae</taxon>
        <taxon>Triticum</taxon>
    </lineage>
</organism>
<dbReference type="Proteomes" id="UP000324705">
    <property type="component" value="Chromosome 6B"/>
</dbReference>
<dbReference type="InterPro" id="IPR002182">
    <property type="entry name" value="NB-ARC"/>
</dbReference>
<keyword evidence="1" id="KW-0677">Repeat</keyword>
<dbReference type="AlphaFoldDB" id="A0A9R0YZJ1"/>
<dbReference type="FunFam" id="1.10.10.10:FF:000322">
    <property type="entry name" value="Probable disease resistance protein At1g63360"/>
    <property type="match status" value="1"/>
</dbReference>
<dbReference type="Gene3D" id="3.40.50.300">
    <property type="entry name" value="P-loop containing nucleotide triphosphate hydrolases"/>
    <property type="match status" value="1"/>
</dbReference>
<dbReference type="InterPro" id="IPR027417">
    <property type="entry name" value="P-loop_NTPase"/>
</dbReference>
<evidence type="ECO:0000256" key="1">
    <source>
        <dbReference type="ARBA" id="ARBA00022737"/>
    </source>
</evidence>
<proteinExistence type="predicted"/>
<dbReference type="PANTHER" id="PTHR23155:SF1107">
    <property type="entry name" value="OS08G0373000 PROTEIN"/>
    <property type="match status" value="1"/>
</dbReference>
<dbReference type="InterPro" id="IPR032675">
    <property type="entry name" value="LRR_dom_sf"/>
</dbReference>
<dbReference type="Pfam" id="PF23598">
    <property type="entry name" value="LRR_14"/>
    <property type="match status" value="1"/>
</dbReference>
<dbReference type="Gene3D" id="3.80.10.10">
    <property type="entry name" value="Ribonuclease Inhibitor"/>
    <property type="match status" value="1"/>
</dbReference>
<keyword evidence="2" id="KW-0611">Plant defense</keyword>
<dbReference type="EMBL" id="LT934122">
    <property type="protein sequence ID" value="VAI63656.1"/>
    <property type="molecule type" value="Genomic_DNA"/>
</dbReference>
<dbReference type="Pfam" id="PF00931">
    <property type="entry name" value="NB-ARC"/>
    <property type="match status" value="1"/>
</dbReference>
<evidence type="ECO:0008006" key="8">
    <source>
        <dbReference type="Google" id="ProtNLM"/>
    </source>
</evidence>
<dbReference type="InterPro" id="IPR058922">
    <property type="entry name" value="WHD_DRP"/>
</dbReference>
<dbReference type="GO" id="GO:0042742">
    <property type="term" value="P:defense response to bacterium"/>
    <property type="evidence" value="ECO:0007669"/>
    <property type="project" value="UniProtKB-ARBA"/>
</dbReference>